<comment type="caution">
    <text evidence="1">The sequence shown here is derived from an EMBL/GenBank/DDBJ whole genome shotgun (WGS) entry which is preliminary data.</text>
</comment>
<protein>
    <submittedName>
        <fullName evidence="1">Uncharacterized protein</fullName>
    </submittedName>
</protein>
<sequence length="180" mass="19778">MTIKVHLPKELVRLFIVCKASLKLVSSCLGPFLLPRWKALTRGVPPALNAQHSKKTSEMCWGNKKPFSLLHPPNLRGECCNWLLRISHLQIGSNSSSDACRCSLLEVLIYNVDADGWSYDVTSDDDFAPEMDGAMLPGYLFPLCINRGLLLKDCHGIPGAGLLGCTRVQGLVAASVGNWW</sequence>
<organism evidence="1 2">
    <name type="scientific">Nepenthes gracilis</name>
    <name type="common">Slender pitcher plant</name>
    <dbReference type="NCBI Taxonomy" id="150966"/>
    <lineage>
        <taxon>Eukaryota</taxon>
        <taxon>Viridiplantae</taxon>
        <taxon>Streptophyta</taxon>
        <taxon>Embryophyta</taxon>
        <taxon>Tracheophyta</taxon>
        <taxon>Spermatophyta</taxon>
        <taxon>Magnoliopsida</taxon>
        <taxon>eudicotyledons</taxon>
        <taxon>Gunneridae</taxon>
        <taxon>Pentapetalae</taxon>
        <taxon>Caryophyllales</taxon>
        <taxon>Nepenthaceae</taxon>
        <taxon>Nepenthes</taxon>
    </lineage>
</organism>
<accession>A0AAD3T3U9</accession>
<evidence type="ECO:0000313" key="2">
    <source>
        <dbReference type="Proteomes" id="UP001279734"/>
    </source>
</evidence>
<reference evidence="1" key="1">
    <citation type="submission" date="2023-05" db="EMBL/GenBank/DDBJ databases">
        <title>Nepenthes gracilis genome sequencing.</title>
        <authorList>
            <person name="Fukushima K."/>
        </authorList>
    </citation>
    <scope>NUCLEOTIDE SEQUENCE</scope>
    <source>
        <strain evidence="1">SING2019-196</strain>
    </source>
</reference>
<keyword evidence="2" id="KW-1185">Reference proteome</keyword>
<dbReference type="Proteomes" id="UP001279734">
    <property type="component" value="Unassembled WGS sequence"/>
</dbReference>
<dbReference type="AlphaFoldDB" id="A0AAD3T3U9"/>
<name>A0AAD3T3U9_NEPGR</name>
<gene>
    <name evidence="1" type="ORF">Nepgr_023964</name>
</gene>
<proteinExistence type="predicted"/>
<dbReference type="EMBL" id="BSYO01000024">
    <property type="protein sequence ID" value="GMH22121.1"/>
    <property type="molecule type" value="Genomic_DNA"/>
</dbReference>
<evidence type="ECO:0000313" key="1">
    <source>
        <dbReference type="EMBL" id="GMH22121.1"/>
    </source>
</evidence>